<evidence type="ECO:0000313" key="2">
    <source>
        <dbReference type="Proteomes" id="UP000292702"/>
    </source>
</evidence>
<dbReference type="Proteomes" id="UP000292702">
    <property type="component" value="Unassembled WGS sequence"/>
</dbReference>
<dbReference type="SMART" id="SM00855">
    <property type="entry name" value="PGAM"/>
    <property type="match status" value="1"/>
</dbReference>
<dbReference type="SUPFAM" id="SSF53254">
    <property type="entry name" value="Phosphoglycerate mutase-like"/>
    <property type="match status" value="1"/>
</dbReference>
<dbReference type="Pfam" id="PF00300">
    <property type="entry name" value="His_Phos_1"/>
    <property type="match status" value="1"/>
</dbReference>
<dbReference type="GO" id="GO:0005737">
    <property type="term" value="C:cytoplasm"/>
    <property type="evidence" value="ECO:0007669"/>
    <property type="project" value="TreeGrafter"/>
</dbReference>
<organism evidence="1 2">
    <name type="scientific">Steccherinum ochraceum</name>
    <dbReference type="NCBI Taxonomy" id="92696"/>
    <lineage>
        <taxon>Eukaryota</taxon>
        <taxon>Fungi</taxon>
        <taxon>Dikarya</taxon>
        <taxon>Basidiomycota</taxon>
        <taxon>Agaricomycotina</taxon>
        <taxon>Agaricomycetes</taxon>
        <taxon>Polyporales</taxon>
        <taxon>Steccherinaceae</taxon>
        <taxon>Steccherinum</taxon>
    </lineage>
</organism>
<dbReference type="Gene3D" id="3.40.50.1240">
    <property type="entry name" value="Phosphoglycerate mutase-like"/>
    <property type="match status" value="1"/>
</dbReference>
<comment type="caution">
    <text evidence="1">The sequence shown here is derived from an EMBL/GenBank/DDBJ whole genome shotgun (WGS) entry which is preliminary data.</text>
</comment>
<dbReference type="EMBL" id="RWJN01000233">
    <property type="protein sequence ID" value="TCD64492.1"/>
    <property type="molecule type" value="Genomic_DNA"/>
</dbReference>
<dbReference type="PANTHER" id="PTHR48100:SF1">
    <property type="entry name" value="HISTIDINE PHOSPHATASE FAMILY PROTEIN-RELATED"/>
    <property type="match status" value="1"/>
</dbReference>
<proteinExistence type="predicted"/>
<dbReference type="PANTHER" id="PTHR48100">
    <property type="entry name" value="BROAD-SPECIFICITY PHOSPHATASE YOR283W-RELATED"/>
    <property type="match status" value="1"/>
</dbReference>
<evidence type="ECO:0008006" key="3">
    <source>
        <dbReference type="Google" id="ProtNLM"/>
    </source>
</evidence>
<protein>
    <recommendedName>
        <fullName evidence="3">Phosphoglycerate mutase-like protein</fullName>
    </recommendedName>
</protein>
<dbReference type="AlphaFoldDB" id="A0A4R0RAS8"/>
<keyword evidence="2" id="KW-1185">Reference proteome</keyword>
<dbReference type="InterPro" id="IPR050275">
    <property type="entry name" value="PGM_Phosphatase"/>
</dbReference>
<accession>A0A4R0RAS8</accession>
<reference evidence="1 2" key="1">
    <citation type="submission" date="2018-11" db="EMBL/GenBank/DDBJ databases">
        <title>Genome assembly of Steccherinum ochraceum LE-BIN_3174, the white-rot fungus of the Steccherinaceae family (The Residual Polyporoid clade, Polyporales, Basidiomycota).</title>
        <authorList>
            <person name="Fedorova T.V."/>
            <person name="Glazunova O.A."/>
            <person name="Landesman E.O."/>
            <person name="Moiseenko K.V."/>
            <person name="Psurtseva N.V."/>
            <person name="Savinova O.S."/>
            <person name="Shakhova N.V."/>
            <person name="Tyazhelova T.V."/>
            <person name="Vasina D.V."/>
        </authorList>
    </citation>
    <scope>NUCLEOTIDE SEQUENCE [LARGE SCALE GENOMIC DNA]</scope>
    <source>
        <strain evidence="1 2">LE-BIN_3174</strain>
    </source>
</reference>
<dbReference type="InterPro" id="IPR029033">
    <property type="entry name" value="His_PPase_superfam"/>
</dbReference>
<dbReference type="OrthoDB" id="496981at2759"/>
<name>A0A4R0RAS8_9APHY</name>
<dbReference type="GO" id="GO:0016791">
    <property type="term" value="F:phosphatase activity"/>
    <property type="evidence" value="ECO:0007669"/>
    <property type="project" value="TreeGrafter"/>
</dbReference>
<dbReference type="InterPro" id="IPR013078">
    <property type="entry name" value="His_Pase_superF_clade-1"/>
</dbReference>
<gene>
    <name evidence="1" type="ORF">EIP91_004020</name>
</gene>
<evidence type="ECO:0000313" key="1">
    <source>
        <dbReference type="EMBL" id="TCD64492.1"/>
    </source>
</evidence>
<sequence>MTNFTIVEGFFIQHEPDAIPTEIGALPPRLGLKNDTADRWKALENCLAELNASDEAAYKLIYLCRHGQGYQYVKQTTLPKQTFAPRQAYWSTLNGDDELTWGPDPLLTPLGESQALDARKAFQAENSAGILLPQKCFASPLRRALDTWKITFNGGDEEAVLEGEKRTVLILENCREEYGIHTCDLRSPLSSLRALYPPPTYTFEPSFTEEDPVWRKDERETKAHVAERARSVLEVVFAGPETVVAITAHGGFINGVLEAVGRRHYALPTGGILPVVVKYTK</sequence>
<dbReference type="CDD" id="cd07067">
    <property type="entry name" value="HP_PGM_like"/>
    <property type="match status" value="1"/>
</dbReference>